<evidence type="ECO:0000313" key="2">
    <source>
        <dbReference type="Proteomes" id="UP000637061"/>
    </source>
</evidence>
<comment type="caution">
    <text evidence="1">The sequence shown here is derived from an EMBL/GenBank/DDBJ whole genome shotgun (WGS) entry which is preliminary data.</text>
</comment>
<accession>A0A8I1ECB3</accession>
<reference evidence="1" key="1">
    <citation type="submission" date="2020-12" db="EMBL/GenBank/DDBJ databases">
        <title>Enhanced detection system for hospital associated transmission using whole genome sequencing surveillance.</title>
        <authorList>
            <person name="Harrison L.H."/>
            <person name="Van Tyne D."/>
            <person name="Marsh J.W."/>
            <person name="Griffith M.P."/>
            <person name="Snyder D.J."/>
            <person name="Cooper V.S."/>
            <person name="Mustapha M."/>
        </authorList>
    </citation>
    <scope>NUCLEOTIDE SEQUENCE</scope>
    <source>
        <strain evidence="1">PSB00042</strain>
    </source>
</reference>
<protein>
    <submittedName>
        <fullName evidence="1">Uncharacterized protein</fullName>
    </submittedName>
</protein>
<gene>
    <name evidence="1" type="ORF">JEU22_01950</name>
</gene>
<sequence length="140" mass="15503">MATKIRVAVLEAFQSPFENDVWRCGLVTGEMVAEAISHGELYSYSQWNSIRVSPDHEISPEQHAGRIAYLAIHGWDDCISVDVGVPSLGCTPVWPYTDGNHRLCAAIHRGDDFIDAEVEGDIDYAEELFGVPIEDPEEGK</sequence>
<proteinExistence type="predicted"/>
<organism evidence="1 2">
    <name type="scientific">Pseudomonas putida</name>
    <name type="common">Arthrobacter siderocapsulatus</name>
    <dbReference type="NCBI Taxonomy" id="303"/>
    <lineage>
        <taxon>Bacteria</taxon>
        <taxon>Pseudomonadati</taxon>
        <taxon>Pseudomonadota</taxon>
        <taxon>Gammaproteobacteria</taxon>
        <taxon>Pseudomonadales</taxon>
        <taxon>Pseudomonadaceae</taxon>
        <taxon>Pseudomonas</taxon>
    </lineage>
</organism>
<dbReference type="Proteomes" id="UP000637061">
    <property type="component" value="Unassembled WGS sequence"/>
</dbReference>
<dbReference type="EMBL" id="JAEHTE010000001">
    <property type="protein sequence ID" value="MBI6882663.1"/>
    <property type="molecule type" value="Genomic_DNA"/>
</dbReference>
<evidence type="ECO:0000313" key="1">
    <source>
        <dbReference type="EMBL" id="MBI6882663.1"/>
    </source>
</evidence>
<name>A0A8I1ECB3_PSEPU</name>
<dbReference type="AlphaFoldDB" id="A0A8I1ECB3"/>
<dbReference type="RefSeq" id="WP_198746274.1">
    <property type="nucleotide sequence ID" value="NZ_JAEHTE010000001.1"/>
</dbReference>